<dbReference type="EMBL" id="ASGP02000003">
    <property type="protein sequence ID" value="KAH9518208.1"/>
    <property type="molecule type" value="Genomic_DNA"/>
</dbReference>
<feature type="region of interest" description="Disordered" evidence="1">
    <location>
        <begin position="1"/>
        <end position="28"/>
    </location>
</feature>
<feature type="compositionally biased region" description="Low complexity" evidence="1">
    <location>
        <begin position="113"/>
        <end position="144"/>
    </location>
</feature>
<organism evidence="3 4">
    <name type="scientific">Dermatophagoides farinae</name>
    <name type="common">American house dust mite</name>
    <dbReference type="NCBI Taxonomy" id="6954"/>
    <lineage>
        <taxon>Eukaryota</taxon>
        <taxon>Metazoa</taxon>
        <taxon>Ecdysozoa</taxon>
        <taxon>Arthropoda</taxon>
        <taxon>Chelicerata</taxon>
        <taxon>Arachnida</taxon>
        <taxon>Acari</taxon>
        <taxon>Acariformes</taxon>
        <taxon>Sarcoptiformes</taxon>
        <taxon>Astigmata</taxon>
        <taxon>Psoroptidia</taxon>
        <taxon>Analgoidea</taxon>
        <taxon>Pyroglyphidae</taxon>
        <taxon>Dermatophagoidinae</taxon>
        <taxon>Dermatophagoides</taxon>
    </lineage>
</organism>
<reference evidence="3" key="1">
    <citation type="submission" date="2013-05" db="EMBL/GenBank/DDBJ databases">
        <authorList>
            <person name="Yim A.K.Y."/>
            <person name="Chan T.F."/>
            <person name="Ji K.M."/>
            <person name="Liu X.Y."/>
            <person name="Zhou J.W."/>
            <person name="Li R.Q."/>
            <person name="Yang K.Y."/>
            <person name="Li J."/>
            <person name="Li M."/>
            <person name="Law P.T.W."/>
            <person name="Wu Y.L."/>
            <person name="Cai Z.L."/>
            <person name="Qin H."/>
            <person name="Bao Y."/>
            <person name="Leung R.K.K."/>
            <person name="Ng P.K.S."/>
            <person name="Zou J."/>
            <person name="Zhong X.J."/>
            <person name="Ran P.X."/>
            <person name="Zhong N.S."/>
            <person name="Liu Z.G."/>
            <person name="Tsui S.K.W."/>
        </authorList>
    </citation>
    <scope>NUCLEOTIDE SEQUENCE</scope>
    <source>
        <strain evidence="3">Derf</strain>
        <tissue evidence="3">Whole organism</tissue>
    </source>
</reference>
<dbReference type="GO" id="GO:0050821">
    <property type="term" value="P:protein stabilization"/>
    <property type="evidence" value="ECO:0007669"/>
    <property type="project" value="TreeGrafter"/>
</dbReference>
<dbReference type="EMBL" id="SDOV01000004">
    <property type="protein sequence ID" value="KAH7641789.1"/>
    <property type="molecule type" value="Genomic_DNA"/>
</dbReference>
<dbReference type="Proteomes" id="UP000790347">
    <property type="component" value="Unassembled WGS sequence"/>
</dbReference>
<protein>
    <submittedName>
        <fullName evidence="3">BAG molecular chaperone regulator 2</fullName>
    </submittedName>
    <submittedName>
        <fullName evidence="2">Bag family molecular chaperone regulator 2-like protein</fullName>
    </submittedName>
</protein>
<dbReference type="OrthoDB" id="6284251at2759"/>
<reference evidence="2" key="2">
    <citation type="submission" date="2020-06" db="EMBL/GenBank/DDBJ databases">
        <authorList>
            <person name="Ji K."/>
            <person name="Li J."/>
        </authorList>
    </citation>
    <scope>NUCLEOTIDE SEQUENCE</scope>
    <source>
        <strain evidence="2">JKM2019</strain>
        <tissue evidence="2">Whole body</tissue>
    </source>
</reference>
<sequence length="397" mass="45224">MEILRNDRSGTPISSTPSRLPPTLPSNNSALRKSIIKISSEHIDKNPCTMNNERTRIIPIFRSISHSGENESTVPKTSRSPSNIKQHFNYQSSFNPRINLRISSPDPTLSRMLSRMNSLSQSSNERCHSPISSGYESSYSSTASTNPNHHYNHTPETRLRDIRRSSSANRLYSGKSSQLQTNDFYGETSTSSSDNKHKIKMQTNAPTMTTKQMQRFSLNDPNVPIMKDDVLKTLDQVEKRIVFLREIAFELLEEKNKLFDALNKIESKSPASSFSSFTEVDLQDIHATTEDLLHRLESVNIIIKPMRSSSQIEAFEKANKYIDALKVILVQEGKIIAKKKCLTYVSSCTSDDSLDKNHELLVPIDERFQKIVIDCSLEDQKMIKKKLNHFLEQIEKK</sequence>
<gene>
    <name evidence="3" type="primary">BAG2</name>
    <name evidence="3" type="ORF">DERF_008799</name>
    <name evidence="2" type="ORF">HUG17_4834</name>
</gene>
<reference evidence="2" key="3">
    <citation type="journal article" date="2021" name="World Allergy Organ. J.">
        <title>Chromosome-level assembly of Dermatophagoides farinae genome and transcriptome reveals two novel allergens Der f 37 and Der f 39.</title>
        <authorList>
            <person name="Chen J."/>
            <person name="Cai Z."/>
            <person name="Fan D."/>
            <person name="Hu J."/>
            <person name="Hou Y."/>
            <person name="He Y."/>
            <person name="Zhang Z."/>
            <person name="Zhao Z."/>
            <person name="Gao P."/>
            <person name="Hu W."/>
            <person name="Sun J."/>
            <person name="Li J."/>
            <person name="Ji K."/>
        </authorList>
    </citation>
    <scope>NUCLEOTIDE SEQUENCE</scope>
    <source>
        <strain evidence="2">JKM2019</strain>
    </source>
</reference>
<feature type="region of interest" description="Disordered" evidence="1">
    <location>
        <begin position="113"/>
        <end position="198"/>
    </location>
</feature>
<feature type="compositionally biased region" description="Basic and acidic residues" evidence="1">
    <location>
        <begin position="153"/>
        <end position="164"/>
    </location>
</feature>
<reference evidence="3" key="4">
    <citation type="journal article" date="2022" name="Res Sq">
        <title>Comparative Genomics Reveals Insights into the Divergent Evolution of Astigmatic Mites and Household Pest Adaptations.</title>
        <authorList>
            <person name="Xiong Q."/>
            <person name="Wan A.T.-Y."/>
            <person name="Liu X.-Y."/>
            <person name="Fung C.S.-H."/>
            <person name="Xiao X."/>
            <person name="Malainual N."/>
            <person name="Hou J."/>
            <person name="Wang L."/>
            <person name="Wang M."/>
            <person name="Yang K."/>
            <person name="Cui Y."/>
            <person name="Leung E."/>
            <person name="Nong W."/>
            <person name="Shin S.-K."/>
            <person name="Au S."/>
            <person name="Jeong K.Y."/>
            <person name="Chew F.T."/>
            <person name="Hui J."/>
            <person name="Leung T.F."/>
            <person name="Tungtrongchitr A."/>
            <person name="Zhong N."/>
            <person name="Liu Z."/>
            <person name="Tsui S."/>
        </authorList>
    </citation>
    <scope>NUCLEOTIDE SEQUENCE</scope>
    <source>
        <strain evidence="3">Derf</strain>
        <tissue evidence="3">Whole organism</tissue>
    </source>
</reference>
<accession>A0A922I1N3</accession>
<evidence type="ECO:0000313" key="4">
    <source>
        <dbReference type="Proteomes" id="UP000790347"/>
    </source>
</evidence>
<dbReference type="PANTHER" id="PTHR12334:SF6">
    <property type="entry name" value="BAG FAMILY MOLECULAR CHAPERONE REGULATOR 2"/>
    <property type="match status" value="1"/>
</dbReference>
<feature type="compositionally biased region" description="Polar residues" evidence="1">
    <location>
        <begin position="64"/>
        <end position="84"/>
    </location>
</feature>
<comment type="caution">
    <text evidence="3">The sequence shown here is derived from an EMBL/GenBank/DDBJ whole genome shotgun (WGS) entry which is preliminary data.</text>
</comment>
<dbReference type="Gene3D" id="1.20.58.890">
    <property type="match status" value="1"/>
</dbReference>
<feature type="region of interest" description="Disordered" evidence="1">
    <location>
        <begin position="63"/>
        <end position="84"/>
    </location>
</feature>
<dbReference type="GO" id="GO:0051087">
    <property type="term" value="F:protein-folding chaperone binding"/>
    <property type="evidence" value="ECO:0007669"/>
    <property type="project" value="InterPro"/>
</dbReference>
<evidence type="ECO:0000256" key="1">
    <source>
        <dbReference type="SAM" id="MobiDB-lite"/>
    </source>
</evidence>
<name>A0A922I1N3_DERFA</name>
<dbReference type="GO" id="GO:0000774">
    <property type="term" value="F:adenyl-nucleotide exchange factor activity"/>
    <property type="evidence" value="ECO:0007669"/>
    <property type="project" value="InterPro"/>
</dbReference>
<dbReference type="PANTHER" id="PTHR12334">
    <property type="entry name" value="BAG FAMILY MOLECULAR CHAPERONE REGULATOR 2"/>
    <property type="match status" value="1"/>
</dbReference>
<evidence type="ECO:0000313" key="2">
    <source>
        <dbReference type="EMBL" id="KAH7641789.1"/>
    </source>
</evidence>
<proteinExistence type="predicted"/>
<keyword evidence="4" id="KW-1185">Reference proteome</keyword>
<dbReference type="InterPro" id="IPR037689">
    <property type="entry name" value="BAG2"/>
</dbReference>
<dbReference type="Proteomes" id="UP000828236">
    <property type="component" value="Unassembled WGS sequence"/>
</dbReference>
<feature type="compositionally biased region" description="Polar residues" evidence="1">
    <location>
        <begin position="165"/>
        <end position="193"/>
    </location>
</feature>
<evidence type="ECO:0000313" key="3">
    <source>
        <dbReference type="EMBL" id="KAH9518208.1"/>
    </source>
</evidence>
<dbReference type="AlphaFoldDB" id="A0A922I1N3"/>